<keyword evidence="3" id="KW-1185">Reference proteome</keyword>
<organism evidence="2 3">
    <name type="scientific">Viridothelium virens</name>
    <name type="common">Speckled blister lichen</name>
    <name type="synonym">Trypethelium virens</name>
    <dbReference type="NCBI Taxonomy" id="1048519"/>
    <lineage>
        <taxon>Eukaryota</taxon>
        <taxon>Fungi</taxon>
        <taxon>Dikarya</taxon>
        <taxon>Ascomycota</taxon>
        <taxon>Pezizomycotina</taxon>
        <taxon>Dothideomycetes</taxon>
        <taxon>Dothideomycetes incertae sedis</taxon>
        <taxon>Trypetheliales</taxon>
        <taxon>Trypetheliaceae</taxon>
        <taxon>Viridothelium</taxon>
    </lineage>
</organism>
<feature type="compositionally biased region" description="Basic and acidic residues" evidence="1">
    <location>
        <begin position="137"/>
        <end position="146"/>
    </location>
</feature>
<evidence type="ECO:0000313" key="2">
    <source>
        <dbReference type="EMBL" id="KAF2235057.1"/>
    </source>
</evidence>
<name>A0A6A6HAK9_VIRVR</name>
<dbReference type="AlphaFoldDB" id="A0A6A6HAK9"/>
<protein>
    <submittedName>
        <fullName evidence="2">Uncharacterized protein</fullName>
    </submittedName>
</protein>
<feature type="compositionally biased region" description="Polar residues" evidence="1">
    <location>
        <begin position="123"/>
        <end position="134"/>
    </location>
</feature>
<dbReference type="EMBL" id="ML991794">
    <property type="protein sequence ID" value="KAF2235057.1"/>
    <property type="molecule type" value="Genomic_DNA"/>
</dbReference>
<reference evidence="2" key="1">
    <citation type="journal article" date="2020" name="Stud. Mycol.">
        <title>101 Dothideomycetes genomes: a test case for predicting lifestyles and emergence of pathogens.</title>
        <authorList>
            <person name="Haridas S."/>
            <person name="Albert R."/>
            <person name="Binder M."/>
            <person name="Bloem J."/>
            <person name="Labutti K."/>
            <person name="Salamov A."/>
            <person name="Andreopoulos B."/>
            <person name="Baker S."/>
            <person name="Barry K."/>
            <person name="Bills G."/>
            <person name="Bluhm B."/>
            <person name="Cannon C."/>
            <person name="Castanera R."/>
            <person name="Culley D."/>
            <person name="Daum C."/>
            <person name="Ezra D."/>
            <person name="Gonzalez J."/>
            <person name="Henrissat B."/>
            <person name="Kuo A."/>
            <person name="Liang C."/>
            <person name="Lipzen A."/>
            <person name="Lutzoni F."/>
            <person name="Magnuson J."/>
            <person name="Mondo S."/>
            <person name="Nolan M."/>
            <person name="Ohm R."/>
            <person name="Pangilinan J."/>
            <person name="Park H.-J."/>
            <person name="Ramirez L."/>
            <person name="Alfaro M."/>
            <person name="Sun H."/>
            <person name="Tritt A."/>
            <person name="Yoshinaga Y."/>
            <person name="Zwiers L.-H."/>
            <person name="Turgeon B."/>
            <person name="Goodwin S."/>
            <person name="Spatafora J."/>
            <person name="Crous P."/>
            <person name="Grigoriev I."/>
        </authorList>
    </citation>
    <scope>NUCLEOTIDE SEQUENCE</scope>
    <source>
        <strain evidence="2">Tuck. ex Michener</strain>
    </source>
</reference>
<proteinExistence type="predicted"/>
<gene>
    <name evidence="2" type="ORF">EV356DRAFT_514683</name>
</gene>
<feature type="region of interest" description="Disordered" evidence="1">
    <location>
        <begin position="114"/>
        <end position="157"/>
    </location>
</feature>
<dbReference type="Proteomes" id="UP000800092">
    <property type="component" value="Unassembled WGS sequence"/>
</dbReference>
<accession>A0A6A6HAK9</accession>
<sequence length="157" mass="17336">MHDIIPYARNVTESSVHRPSSDFKRKALNILQDNAKLNKESTGKSSDIMDVLMQGGEESPVGIQKNIIHNITRLEEPVAVLEYITESLRVILDHLSSRAMAPVDMARANSSSLISDCEPTLNPPTSNSPLSLLKQSIPEEEHDLALTKRGGKRPRGK</sequence>
<evidence type="ECO:0000313" key="3">
    <source>
        <dbReference type="Proteomes" id="UP000800092"/>
    </source>
</evidence>
<evidence type="ECO:0000256" key="1">
    <source>
        <dbReference type="SAM" id="MobiDB-lite"/>
    </source>
</evidence>